<dbReference type="PANTHER" id="PTHR37445">
    <property type="entry name" value="PROTEIN CBG24663"/>
    <property type="match status" value="1"/>
</dbReference>
<feature type="region of interest" description="Disordered" evidence="2">
    <location>
        <begin position="1"/>
        <end position="57"/>
    </location>
</feature>
<comment type="caution">
    <text evidence="3">The sequence shown here is derived from an EMBL/GenBank/DDBJ whole genome shotgun (WGS) entry which is preliminary data.</text>
</comment>
<dbReference type="PANTHER" id="PTHR37445:SF3">
    <property type="entry name" value="ZINC FINGER PHD-TYPE DOMAIN-CONTAINING PROTEIN"/>
    <property type="match status" value="1"/>
</dbReference>
<evidence type="ECO:0000256" key="2">
    <source>
        <dbReference type="SAM" id="MobiDB-lite"/>
    </source>
</evidence>
<keyword evidence="1" id="KW-0175">Coiled coil</keyword>
<evidence type="ECO:0000313" key="3">
    <source>
        <dbReference type="EMBL" id="RUS84501.1"/>
    </source>
</evidence>
<organism evidence="3 4">
    <name type="scientific">Elysia chlorotica</name>
    <name type="common">Eastern emerald elysia</name>
    <name type="synonym">Sea slug</name>
    <dbReference type="NCBI Taxonomy" id="188477"/>
    <lineage>
        <taxon>Eukaryota</taxon>
        <taxon>Metazoa</taxon>
        <taxon>Spiralia</taxon>
        <taxon>Lophotrochozoa</taxon>
        <taxon>Mollusca</taxon>
        <taxon>Gastropoda</taxon>
        <taxon>Heterobranchia</taxon>
        <taxon>Euthyneura</taxon>
        <taxon>Panpulmonata</taxon>
        <taxon>Sacoglossa</taxon>
        <taxon>Placobranchoidea</taxon>
        <taxon>Plakobranchidae</taxon>
        <taxon>Elysia</taxon>
    </lineage>
</organism>
<dbReference type="OrthoDB" id="6089128at2759"/>
<accession>A0A433TSI8</accession>
<dbReference type="STRING" id="188477.A0A433TSI8"/>
<protein>
    <recommendedName>
        <fullName evidence="5">Zinc finger PHD-type domain-containing protein</fullName>
    </recommendedName>
</protein>
<feature type="compositionally biased region" description="Basic and acidic residues" evidence="2">
    <location>
        <begin position="16"/>
        <end position="57"/>
    </location>
</feature>
<evidence type="ECO:0008006" key="5">
    <source>
        <dbReference type="Google" id="ProtNLM"/>
    </source>
</evidence>
<dbReference type="Gene3D" id="3.30.40.10">
    <property type="entry name" value="Zinc/RING finger domain, C3HC4 (zinc finger)"/>
    <property type="match status" value="1"/>
</dbReference>
<dbReference type="InterPro" id="IPR011011">
    <property type="entry name" value="Znf_FYVE_PHD"/>
</dbReference>
<dbReference type="AlphaFoldDB" id="A0A433TSI8"/>
<dbReference type="InterPro" id="IPR013083">
    <property type="entry name" value="Znf_RING/FYVE/PHD"/>
</dbReference>
<dbReference type="Gene3D" id="3.30.70.1820">
    <property type="entry name" value="L1 transposable element, RRM domain"/>
    <property type="match status" value="1"/>
</dbReference>
<dbReference type="EMBL" id="RQTK01000203">
    <property type="protein sequence ID" value="RUS84501.1"/>
    <property type="molecule type" value="Genomic_DNA"/>
</dbReference>
<dbReference type="Proteomes" id="UP000271974">
    <property type="component" value="Unassembled WGS sequence"/>
</dbReference>
<keyword evidence="4" id="KW-1185">Reference proteome</keyword>
<evidence type="ECO:0000313" key="4">
    <source>
        <dbReference type="Proteomes" id="UP000271974"/>
    </source>
</evidence>
<feature type="compositionally biased region" description="Polar residues" evidence="2">
    <location>
        <begin position="1"/>
        <end position="15"/>
    </location>
</feature>
<reference evidence="3 4" key="1">
    <citation type="submission" date="2019-01" db="EMBL/GenBank/DDBJ databases">
        <title>A draft genome assembly of the solar-powered sea slug Elysia chlorotica.</title>
        <authorList>
            <person name="Cai H."/>
            <person name="Li Q."/>
            <person name="Fang X."/>
            <person name="Li J."/>
            <person name="Curtis N.E."/>
            <person name="Altenburger A."/>
            <person name="Shibata T."/>
            <person name="Feng M."/>
            <person name="Maeda T."/>
            <person name="Schwartz J.A."/>
            <person name="Shigenobu S."/>
            <person name="Lundholm N."/>
            <person name="Nishiyama T."/>
            <person name="Yang H."/>
            <person name="Hasebe M."/>
            <person name="Li S."/>
            <person name="Pierce S.K."/>
            <person name="Wang J."/>
        </authorList>
    </citation>
    <scope>NUCLEOTIDE SEQUENCE [LARGE SCALE GENOMIC DNA]</scope>
    <source>
        <strain evidence="3">EC2010</strain>
        <tissue evidence="3">Whole organism of an adult</tissue>
    </source>
</reference>
<feature type="coiled-coil region" evidence="1">
    <location>
        <begin position="125"/>
        <end position="166"/>
    </location>
</feature>
<dbReference type="SUPFAM" id="SSF57903">
    <property type="entry name" value="FYVE/PHD zinc finger"/>
    <property type="match status" value="1"/>
</dbReference>
<proteinExistence type="predicted"/>
<sequence length="343" mass="39491">MSSQARQFRTSQSRNVDVDPLKTKDTPRLTKSTAPDDNRSNRRGSAERDKKATKKQPENIKCGTCERNKGATASALMCEYCACWYHISYQGISGENYKFIQLTGDSLHWFCKTCNPKALDVLKVVQSVKDKNDELELRLNKVEGEMANVTANVKSLKESQDEFKKDVINKIDKVTEQRQTSIGESVREVQERDERKNNLMFFNIEESQAEEALDRITEDSKKIESILQKIQVEGCDFEKPVRVGRKGEAPRPLKIRFKESDSCNKILKSTKKLKGTDIYISRDMTPLERKQWKALLEERDKKRQEAKEQGLEEKEALWIIRRGKVINVARDGPRQPQGQAKDM</sequence>
<evidence type="ECO:0000256" key="1">
    <source>
        <dbReference type="SAM" id="Coils"/>
    </source>
</evidence>
<gene>
    <name evidence="3" type="ORF">EGW08_007740</name>
</gene>
<name>A0A433TSI8_ELYCH</name>